<feature type="region of interest" description="Disordered" evidence="1">
    <location>
        <begin position="369"/>
        <end position="389"/>
    </location>
</feature>
<dbReference type="Proteomes" id="UP000240009">
    <property type="component" value="Unassembled WGS sequence"/>
</dbReference>
<proteinExistence type="predicted"/>
<feature type="region of interest" description="Disordered" evidence="1">
    <location>
        <begin position="544"/>
        <end position="585"/>
    </location>
</feature>
<feature type="signal peptide" evidence="2">
    <location>
        <begin position="1"/>
        <end position="20"/>
    </location>
</feature>
<keyword evidence="2" id="KW-0732">Signal</keyword>
<organism evidence="3 4">
    <name type="scientific">Blastopirellula marina</name>
    <dbReference type="NCBI Taxonomy" id="124"/>
    <lineage>
        <taxon>Bacteria</taxon>
        <taxon>Pseudomonadati</taxon>
        <taxon>Planctomycetota</taxon>
        <taxon>Planctomycetia</taxon>
        <taxon>Pirellulales</taxon>
        <taxon>Pirellulaceae</taxon>
        <taxon>Blastopirellula</taxon>
    </lineage>
</organism>
<dbReference type="Gene3D" id="3.55.50.30">
    <property type="match status" value="1"/>
</dbReference>
<gene>
    <name evidence="3" type="ORF">C5Y96_19615</name>
</gene>
<evidence type="ECO:0008006" key="5">
    <source>
        <dbReference type="Google" id="ProtNLM"/>
    </source>
</evidence>
<dbReference type="EMBL" id="PUIA01000064">
    <property type="protein sequence ID" value="PQO26695.1"/>
    <property type="molecule type" value="Genomic_DNA"/>
</dbReference>
<protein>
    <recommendedName>
        <fullName evidence="5">Secretin/TonB short N-terminal domain-containing protein</fullName>
    </recommendedName>
</protein>
<sequence>MRAFLGTTLLIALAATGLMAEDKAGHALRPIKIIPHQASQTSFAEAQKWQKKLRTTKADINVIDTPLRDALQFISEQIDVPIRIDHRSLDEVGLNSDAELTLETHKLAADTLLQLLLRQISLTYRIDSTGVVVTTWDAAEANMVRRVYPVGDLINVGPQSDPDYLIDVIVTSVDTPQWEELGGPASITHFQNSLIVDHTNKAHRKVESLIARLREVKNLSSDSYATQALSAFPPDEQTADVEAKLNSVKITVDFIDLPLEDVTAFLAKTSEVPILLDKETLAEIGIATDQPINVTAKDLTLRQTLNILSQQHELSWYVIGGMIIVTSHEEAERELEIRLYPVRDLVWHGLSVSDPKLRTQLWEVTRSASQENDHPLGRTNLNSNVLPEMPDYDNLTKSITSSVRPEWWEELGGPGSIANYPLCDCLVVQQTREVHEEIAELLAEIRSQQNPTDKTKLAQQIEKLGQEVLTVRYMPSQITDTPSDLTREDFQAIGRQMQQLIEPDSWRDDTHFILATQGGLIVRHERNTQEKIAKLLDQIGIGLPVPAKNKRDTGTDKSQTPATQEPGGMGSSFTPPQDGQQGGFF</sequence>
<dbReference type="OrthoDB" id="277020at2"/>
<dbReference type="PANTHER" id="PTHR30604:SF1">
    <property type="entry name" value="DNA UTILIZATION PROTEIN HOFQ"/>
    <property type="match status" value="1"/>
</dbReference>
<feature type="chain" id="PRO_5015467802" description="Secretin/TonB short N-terminal domain-containing protein" evidence="2">
    <location>
        <begin position="21"/>
        <end position="585"/>
    </location>
</feature>
<dbReference type="AlphaFoldDB" id="A0A2S8F3F4"/>
<comment type="caution">
    <text evidence="3">The sequence shown here is derived from an EMBL/GenBank/DDBJ whole genome shotgun (WGS) entry which is preliminary data.</text>
</comment>
<name>A0A2S8F3F4_9BACT</name>
<evidence type="ECO:0000256" key="1">
    <source>
        <dbReference type="SAM" id="MobiDB-lite"/>
    </source>
</evidence>
<dbReference type="RefSeq" id="WP_105356876.1">
    <property type="nucleotide sequence ID" value="NZ_PUIA01000064.1"/>
</dbReference>
<dbReference type="InterPro" id="IPR051808">
    <property type="entry name" value="Type_IV_pilus_biogenesis"/>
</dbReference>
<accession>A0A2S8F3F4</accession>
<dbReference type="PANTHER" id="PTHR30604">
    <property type="entry name" value="PROTEIN TRANSPORT PROTEIN HOFQ"/>
    <property type="match status" value="1"/>
</dbReference>
<evidence type="ECO:0000313" key="3">
    <source>
        <dbReference type="EMBL" id="PQO26695.1"/>
    </source>
</evidence>
<reference evidence="3 4" key="1">
    <citation type="submission" date="2018-02" db="EMBL/GenBank/DDBJ databases">
        <title>Comparative genomes isolates from brazilian mangrove.</title>
        <authorList>
            <person name="Araujo J.E."/>
            <person name="Taketani R.G."/>
            <person name="Silva M.C.P."/>
            <person name="Loureco M.V."/>
            <person name="Andreote F.D."/>
        </authorList>
    </citation>
    <scope>NUCLEOTIDE SEQUENCE [LARGE SCALE GENOMIC DNA]</scope>
    <source>
        <strain evidence="3 4">HEX-2 MGV</strain>
    </source>
</reference>
<evidence type="ECO:0000313" key="4">
    <source>
        <dbReference type="Proteomes" id="UP000240009"/>
    </source>
</evidence>
<evidence type="ECO:0000256" key="2">
    <source>
        <dbReference type="SAM" id="SignalP"/>
    </source>
</evidence>